<keyword evidence="11" id="KW-0966">Cell projection</keyword>
<dbReference type="Gene3D" id="1.20.920.20">
    <property type="match status" value="1"/>
</dbReference>
<dbReference type="RefSeq" id="XP_013906434.1">
    <property type="nucleotide sequence ID" value="XM_014050980.1"/>
</dbReference>
<evidence type="ECO:0000256" key="1">
    <source>
        <dbReference type="ARBA" id="ARBA00004430"/>
    </source>
</evidence>
<evidence type="ECO:0000259" key="15">
    <source>
        <dbReference type="Pfam" id="PF12781"/>
    </source>
</evidence>
<keyword evidence="3" id="KW-0493">Microtubule</keyword>
<dbReference type="AlphaFoldDB" id="A0A0D2MY61"/>
<dbReference type="GO" id="GO:0045505">
    <property type="term" value="F:dynein intermediate chain binding"/>
    <property type="evidence" value="ECO:0007669"/>
    <property type="project" value="InterPro"/>
</dbReference>
<dbReference type="Gene3D" id="1.20.920.30">
    <property type="match status" value="1"/>
</dbReference>
<keyword evidence="10" id="KW-0206">Cytoskeleton</keyword>
<dbReference type="GO" id="GO:0005524">
    <property type="term" value="F:ATP binding"/>
    <property type="evidence" value="ECO:0007669"/>
    <property type="project" value="UniProtKB-KW"/>
</dbReference>
<organism evidence="16 17">
    <name type="scientific">Monoraphidium neglectum</name>
    <dbReference type="NCBI Taxonomy" id="145388"/>
    <lineage>
        <taxon>Eukaryota</taxon>
        <taxon>Viridiplantae</taxon>
        <taxon>Chlorophyta</taxon>
        <taxon>core chlorophytes</taxon>
        <taxon>Chlorophyceae</taxon>
        <taxon>CS clade</taxon>
        <taxon>Sphaeropleales</taxon>
        <taxon>Selenastraceae</taxon>
        <taxon>Monoraphidium</taxon>
    </lineage>
</organism>
<evidence type="ECO:0000256" key="6">
    <source>
        <dbReference type="ARBA" id="ARBA00023017"/>
    </source>
</evidence>
<keyword evidence="6" id="KW-0243">Dynein</keyword>
<sequence>MKLRLVSDEDRLWTGRLLEGLTDAHFKERLPRLLGAAGEGGGAMSDTDLMAGLRGLMFGDFLNTPAGSDSRQYRQLTDPSKLLTAVSDALAEMNAGSKRPMALVLFQFALEHVCRIARVIGTPGGHALLVGLGGSGRQSLTRLAAYMADMEVVQIEISKTYGQEEWHEDLRKLLKKAGEASKKVVFLFSDTQCRSESWVEDVSNLLNTGEVPNLLSPGDLAAMAETMRPRAKAAGRDTASKDAMAAFFLEEVRRNLHIVLSFSPVGDAFRERLRRFPSLVNCTTIDWFTAWPRDALHSVATNSLAGLVGVDDAVVRALPGVVVAFHEDVQALAGRFLAEQRRHYYVTPTSYLELLGSYKKLLGKRQDEVMSAKRRYEVGLEKLATTEESVAGMQAELTALQPQLEESGRETAAAMAEIAERSAEADKVKEVVQREEAAAAGEAAKVKAIKDECEADLAEALPALEAALRALDTLTKNDITEVKGMKSPPSGVKLVLEAVCILKGVKPVRLKDTNTGQMVDNYWEASKKMLMEDDFLGGLKRYDKDHIDPGVVKKIQAYVANPDFTPDKIQQASQAAYGLCCWVRAIELYDRVAKVVAPKRAALAEAEAQLATVMSALALKQAELKKVMDQLAALDRDLREKTARKESLEREVELCKVKLDRAQKLISGLGSEKTRWRDAAAALGRQYVALTGDVLLAAAQIAYLGPFTQGYRSEALRSWAACCTAAKIPCHEGFRLSTALGDPVKIRHWNICGLPKGLANKWIRALEKQAGLLAVKQSDPSFLRTLENAIQFGKPVLLENVGESLDASLEPLLTRAVFKQGGTACIKLGDAVVEYSEQFKLYITTKLRNPHYAPEVCTKVSLLNFSTTPEGLEDQLLQVLVAAERPDLEEEKNRLILAGAANKRRLKETEDEILRVLSSSSGNILEDEAAVNVLQASKVLADDIKAKQKVADETEAQIDTARQSA</sequence>
<evidence type="ECO:0000256" key="7">
    <source>
        <dbReference type="ARBA" id="ARBA00023054"/>
    </source>
</evidence>
<feature type="domain" description="Dynein heavy chain coiled coil stalk" evidence="13">
    <location>
        <begin position="375"/>
        <end position="717"/>
    </location>
</feature>
<proteinExistence type="predicted"/>
<dbReference type="Gene3D" id="6.10.140.1060">
    <property type="match status" value="1"/>
</dbReference>
<evidence type="ECO:0000313" key="16">
    <source>
        <dbReference type="EMBL" id="KIZ07415.1"/>
    </source>
</evidence>
<evidence type="ECO:0000256" key="9">
    <source>
        <dbReference type="ARBA" id="ARBA00023175"/>
    </source>
</evidence>
<dbReference type="GO" id="GO:0005930">
    <property type="term" value="C:axoneme"/>
    <property type="evidence" value="ECO:0007669"/>
    <property type="project" value="UniProtKB-SubCell"/>
</dbReference>
<protein>
    <submittedName>
        <fullName evidence="16">Dynein heavy chain 17, axonemal</fullName>
    </submittedName>
</protein>
<dbReference type="PANTHER" id="PTHR22878:SF70">
    <property type="entry name" value="DYNEIN HEAVY CHAIN 2, AXONEMAL"/>
    <property type="match status" value="1"/>
</dbReference>
<dbReference type="FunFam" id="1.20.920.20:FF:000006">
    <property type="entry name" value="Dynein, axonemal, heavy chain 6"/>
    <property type="match status" value="1"/>
</dbReference>
<dbReference type="EMBL" id="KK100263">
    <property type="protein sequence ID" value="KIZ07415.1"/>
    <property type="molecule type" value="Genomic_DNA"/>
</dbReference>
<feature type="domain" description="Dynein heavy chain AAA module D4" evidence="14">
    <location>
        <begin position="101"/>
        <end position="361"/>
    </location>
</feature>
<dbReference type="Proteomes" id="UP000054498">
    <property type="component" value="Unassembled WGS sequence"/>
</dbReference>
<dbReference type="KEGG" id="mng:MNEG_0531"/>
<evidence type="ECO:0000256" key="8">
    <source>
        <dbReference type="ARBA" id="ARBA00023069"/>
    </source>
</evidence>
<dbReference type="STRING" id="145388.A0A0D2MY61"/>
<evidence type="ECO:0000313" key="17">
    <source>
        <dbReference type="Proteomes" id="UP000054498"/>
    </source>
</evidence>
<dbReference type="Pfam" id="PF12781">
    <property type="entry name" value="AAA_9"/>
    <property type="match status" value="1"/>
</dbReference>
<dbReference type="OrthoDB" id="535379at2759"/>
<dbReference type="GeneID" id="25726649"/>
<dbReference type="GO" id="GO:0007018">
    <property type="term" value="P:microtubule-based movement"/>
    <property type="evidence" value="ECO:0007669"/>
    <property type="project" value="InterPro"/>
</dbReference>
<gene>
    <name evidence="16" type="ORF">MNEG_0531</name>
</gene>
<comment type="subcellular location">
    <subcellularLocation>
        <location evidence="1">Cytoplasm</location>
        <location evidence="1">Cytoskeleton</location>
        <location evidence="1">Cilium axoneme</location>
    </subcellularLocation>
</comment>
<accession>A0A0D2MY61</accession>
<keyword evidence="2" id="KW-0963">Cytoplasm</keyword>
<dbReference type="InterPro" id="IPR024317">
    <property type="entry name" value="Dynein_heavy_chain_D4_dom"/>
</dbReference>
<reference evidence="16 17" key="1">
    <citation type="journal article" date="2013" name="BMC Genomics">
        <title>Reconstruction of the lipid metabolism for the microalga Monoraphidium neglectum from its genome sequence reveals characteristics suitable for biofuel production.</title>
        <authorList>
            <person name="Bogen C."/>
            <person name="Al-Dilaimi A."/>
            <person name="Albersmeier A."/>
            <person name="Wichmann J."/>
            <person name="Grundmann M."/>
            <person name="Rupp O."/>
            <person name="Lauersen K.J."/>
            <person name="Blifernez-Klassen O."/>
            <person name="Kalinowski J."/>
            <person name="Goesmann A."/>
            <person name="Mussgnug J.H."/>
            <person name="Kruse O."/>
        </authorList>
    </citation>
    <scope>NUCLEOTIDE SEQUENCE [LARGE SCALE GENOMIC DNA]</scope>
    <source>
        <strain evidence="16 17">SAG 48.87</strain>
    </source>
</reference>
<evidence type="ECO:0000256" key="11">
    <source>
        <dbReference type="ARBA" id="ARBA00023273"/>
    </source>
</evidence>
<dbReference type="PANTHER" id="PTHR22878">
    <property type="entry name" value="DYNEIN HEAVY CHAIN 6, AXONEMAL-LIKE-RELATED"/>
    <property type="match status" value="1"/>
</dbReference>
<dbReference type="FunFam" id="3.40.50.300:FF:002141">
    <property type="entry name" value="Dynein heavy chain"/>
    <property type="match status" value="1"/>
</dbReference>
<dbReference type="InterPro" id="IPR024743">
    <property type="entry name" value="Dynein_HC_stalk"/>
</dbReference>
<dbReference type="SUPFAM" id="SSF52540">
    <property type="entry name" value="P-loop containing nucleoside triphosphate hydrolases"/>
    <property type="match status" value="1"/>
</dbReference>
<feature type="coiled-coil region" evidence="12">
    <location>
        <begin position="603"/>
        <end position="665"/>
    </location>
</feature>
<dbReference type="Pfam" id="PF12777">
    <property type="entry name" value="MT"/>
    <property type="match status" value="1"/>
</dbReference>
<evidence type="ECO:0000256" key="5">
    <source>
        <dbReference type="ARBA" id="ARBA00022840"/>
    </source>
</evidence>
<keyword evidence="17" id="KW-1185">Reference proteome</keyword>
<dbReference type="InterPro" id="IPR035706">
    <property type="entry name" value="AAA_9"/>
</dbReference>
<evidence type="ECO:0000256" key="12">
    <source>
        <dbReference type="SAM" id="Coils"/>
    </source>
</evidence>
<dbReference type="Pfam" id="PF12780">
    <property type="entry name" value="AAA_8"/>
    <property type="match status" value="1"/>
</dbReference>
<keyword evidence="9" id="KW-0505">Motor protein</keyword>
<dbReference type="GO" id="GO:0051959">
    <property type="term" value="F:dynein light intermediate chain binding"/>
    <property type="evidence" value="ECO:0007669"/>
    <property type="project" value="InterPro"/>
</dbReference>
<feature type="domain" description="Dynein heavy chain ATP-binding dynein motor region" evidence="15">
    <location>
        <begin position="754"/>
        <end position="944"/>
    </location>
</feature>
<evidence type="ECO:0000256" key="10">
    <source>
        <dbReference type="ARBA" id="ARBA00023212"/>
    </source>
</evidence>
<keyword evidence="7 12" id="KW-0175">Coiled coil</keyword>
<dbReference type="InterPro" id="IPR026983">
    <property type="entry name" value="DHC"/>
</dbReference>
<evidence type="ECO:0000256" key="3">
    <source>
        <dbReference type="ARBA" id="ARBA00022701"/>
    </source>
</evidence>
<dbReference type="InterPro" id="IPR027417">
    <property type="entry name" value="P-loop_NTPase"/>
</dbReference>
<keyword evidence="4" id="KW-0547">Nucleotide-binding</keyword>
<evidence type="ECO:0000259" key="14">
    <source>
        <dbReference type="Pfam" id="PF12780"/>
    </source>
</evidence>
<keyword evidence="8" id="KW-0969">Cilium</keyword>
<keyword evidence="5" id="KW-0067">ATP-binding</keyword>
<evidence type="ECO:0000259" key="13">
    <source>
        <dbReference type="Pfam" id="PF12777"/>
    </source>
</evidence>
<evidence type="ECO:0000256" key="2">
    <source>
        <dbReference type="ARBA" id="ARBA00022490"/>
    </source>
</evidence>
<evidence type="ECO:0000256" key="4">
    <source>
        <dbReference type="ARBA" id="ARBA00022741"/>
    </source>
</evidence>
<name>A0A0D2MY61_9CHLO</name>
<dbReference type="GO" id="GO:0005874">
    <property type="term" value="C:microtubule"/>
    <property type="evidence" value="ECO:0007669"/>
    <property type="project" value="UniProtKB-KW"/>
</dbReference>
<dbReference type="Gene3D" id="3.40.50.300">
    <property type="entry name" value="P-loop containing nucleotide triphosphate hydrolases"/>
    <property type="match status" value="2"/>
</dbReference>
<dbReference type="GO" id="GO:0030286">
    <property type="term" value="C:dynein complex"/>
    <property type="evidence" value="ECO:0007669"/>
    <property type="project" value="UniProtKB-KW"/>
</dbReference>